<keyword evidence="1" id="KW-0540">Nuclease</keyword>
<keyword evidence="2" id="KW-1185">Reference proteome</keyword>
<organism evidence="1 2">
    <name type="scientific">Streptomyces citrinus</name>
    <dbReference type="NCBI Taxonomy" id="3118173"/>
    <lineage>
        <taxon>Bacteria</taxon>
        <taxon>Bacillati</taxon>
        <taxon>Actinomycetota</taxon>
        <taxon>Actinomycetes</taxon>
        <taxon>Kitasatosporales</taxon>
        <taxon>Streptomycetaceae</taxon>
        <taxon>Streptomyces</taxon>
    </lineage>
</organism>
<proteinExistence type="predicted"/>
<gene>
    <name evidence="1" type="ORF">V2W30_22510</name>
</gene>
<accession>A0ACD5AF53</accession>
<protein>
    <submittedName>
        <fullName evidence="1">HNH endonuclease signature motif containing protein</fullName>
        <ecNumber evidence="1">3.1.-.-</ecNumber>
    </submittedName>
</protein>
<name>A0ACD5AF53_9ACTN</name>
<evidence type="ECO:0000313" key="1">
    <source>
        <dbReference type="EMBL" id="WWQ65821.1"/>
    </source>
</evidence>
<dbReference type="EMBL" id="CP146022">
    <property type="protein sequence ID" value="WWQ65821.1"/>
    <property type="molecule type" value="Genomic_DNA"/>
</dbReference>
<sequence>MISTETRRGYLLADSPWPTAGRNTVRKDLKALAADGFLHGCDRSGRRTYLVDRFWAKVQIGTADECWPWTAAVNPKTRYGQFRVGATIRGAHTIAVVYRHGPVPVGHVVDHLCRTRTCVNPHHLDVVTIAENTRRGMAPTAVAARENRCTNGHEFTPENTIAKGDGHRRCRQCFNASQRARYAAKAVAA</sequence>
<dbReference type="Proteomes" id="UP001432251">
    <property type="component" value="Chromosome"/>
</dbReference>
<evidence type="ECO:0000313" key="2">
    <source>
        <dbReference type="Proteomes" id="UP001432251"/>
    </source>
</evidence>
<reference evidence="1" key="1">
    <citation type="journal article" date="2025" name="Int. J. Syst. Evol. Microbiol.">
        <title>Streptomyces citrinus sp. nov., with yellow diffusible pigment.</title>
        <authorList>
            <person name="He Y."/>
            <person name="Yang E."/>
            <person name="Xu J."/>
            <person name="Sun Y."/>
            <person name="Sun L."/>
        </authorList>
    </citation>
    <scope>NUCLEOTIDE SEQUENCE</scope>
    <source>
        <strain evidence="1">Q6</strain>
    </source>
</reference>
<keyword evidence="1" id="KW-0378">Hydrolase</keyword>
<keyword evidence="1" id="KW-0255">Endonuclease</keyword>
<dbReference type="EC" id="3.1.-.-" evidence="1"/>